<feature type="transmembrane region" description="Helical" evidence="6">
    <location>
        <begin position="88"/>
        <end position="114"/>
    </location>
</feature>
<evidence type="ECO:0000256" key="6">
    <source>
        <dbReference type="SAM" id="Phobius"/>
    </source>
</evidence>
<evidence type="ECO:0000259" key="7">
    <source>
        <dbReference type="Pfam" id="PF00324"/>
    </source>
</evidence>
<feature type="transmembrane region" description="Helical" evidence="6">
    <location>
        <begin position="135"/>
        <end position="156"/>
    </location>
</feature>
<feature type="transmembrane region" description="Helical" evidence="6">
    <location>
        <begin position="6"/>
        <end position="27"/>
    </location>
</feature>
<evidence type="ECO:0000256" key="5">
    <source>
        <dbReference type="ARBA" id="ARBA00023136"/>
    </source>
</evidence>
<dbReference type="Gene3D" id="1.20.1740.10">
    <property type="entry name" value="Amino acid/polyamine transporter I"/>
    <property type="match status" value="1"/>
</dbReference>
<reference evidence="9" key="1">
    <citation type="submission" date="2022-11" db="UniProtKB">
        <authorList>
            <consortium name="WormBaseParasite"/>
        </authorList>
    </citation>
    <scope>IDENTIFICATION</scope>
</reference>
<evidence type="ECO:0000313" key="9">
    <source>
        <dbReference type="WBParaSite" id="PSAMB.scaffold18953size863.g37738.t1"/>
    </source>
</evidence>
<keyword evidence="4 6" id="KW-1133">Transmembrane helix</keyword>
<dbReference type="GO" id="GO:0015171">
    <property type="term" value="F:amino acid transmembrane transporter activity"/>
    <property type="evidence" value="ECO:0007669"/>
    <property type="project" value="TreeGrafter"/>
</dbReference>
<sequence length="183" mass="19248">MGFNGVLAGAASCFFAYIGFDGLATAGEEASDPGRSIPIATFVSMSIVTGSYVLMAAALTLMIPYWQVHPTAAFSDAFETRGALWAKYIVAIGALSGMTTSLVGSMFALPRCVYAMANDGLIFKSLAQIHPKTQVPTYAVLVFGAATAMIALMFDIETLVEFLSIGTLMAYTIVSGSVIILRS</sequence>
<accession>A0A914VEE8</accession>
<evidence type="ECO:0000256" key="3">
    <source>
        <dbReference type="ARBA" id="ARBA00022692"/>
    </source>
</evidence>
<name>A0A914VEE8_9BILA</name>
<dbReference type="PANTHER" id="PTHR43243">
    <property type="entry name" value="INNER MEMBRANE TRANSPORTER YGJI-RELATED"/>
    <property type="match status" value="1"/>
</dbReference>
<dbReference type="GO" id="GO:0005886">
    <property type="term" value="C:plasma membrane"/>
    <property type="evidence" value="ECO:0007669"/>
    <property type="project" value="TreeGrafter"/>
</dbReference>
<dbReference type="InterPro" id="IPR004841">
    <property type="entry name" value="AA-permease/SLC12A_dom"/>
</dbReference>
<comment type="subcellular location">
    <subcellularLocation>
        <location evidence="1">Membrane</location>
        <topology evidence="1">Multi-pass membrane protein</topology>
    </subcellularLocation>
</comment>
<organism evidence="8 9">
    <name type="scientific">Plectus sambesii</name>
    <dbReference type="NCBI Taxonomy" id="2011161"/>
    <lineage>
        <taxon>Eukaryota</taxon>
        <taxon>Metazoa</taxon>
        <taxon>Ecdysozoa</taxon>
        <taxon>Nematoda</taxon>
        <taxon>Chromadorea</taxon>
        <taxon>Plectida</taxon>
        <taxon>Plectina</taxon>
        <taxon>Plectoidea</taxon>
        <taxon>Plectidae</taxon>
        <taxon>Plectus</taxon>
    </lineage>
</organism>
<evidence type="ECO:0000256" key="4">
    <source>
        <dbReference type="ARBA" id="ARBA00022989"/>
    </source>
</evidence>
<dbReference type="PANTHER" id="PTHR43243:SF4">
    <property type="entry name" value="CATIONIC AMINO ACID TRANSPORTER 4"/>
    <property type="match status" value="1"/>
</dbReference>
<feature type="transmembrane region" description="Helical" evidence="6">
    <location>
        <begin position="162"/>
        <end position="181"/>
    </location>
</feature>
<dbReference type="AlphaFoldDB" id="A0A914VEE8"/>
<keyword evidence="3 6" id="KW-0812">Transmembrane</keyword>
<protein>
    <submittedName>
        <fullName evidence="9">Amino acid permease/ SLC12A domain-containing protein</fullName>
    </submittedName>
</protein>
<evidence type="ECO:0000256" key="2">
    <source>
        <dbReference type="ARBA" id="ARBA00022448"/>
    </source>
</evidence>
<evidence type="ECO:0000256" key="1">
    <source>
        <dbReference type="ARBA" id="ARBA00004141"/>
    </source>
</evidence>
<feature type="domain" description="Amino acid permease/ SLC12A" evidence="7">
    <location>
        <begin position="3"/>
        <end position="178"/>
    </location>
</feature>
<dbReference type="Proteomes" id="UP000887566">
    <property type="component" value="Unplaced"/>
</dbReference>
<dbReference type="Pfam" id="PF00324">
    <property type="entry name" value="AA_permease"/>
    <property type="match status" value="1"/>
</dbReference>
<evidence type="ECO:0000313" key="8">
    <source>
        <dbReference type="Proteomes" id="UP000887566"/>
    </source>
</evidence>
<keyword evidence="5 6" id="KW-0472">Membrane</keyword>
<dbReference type="WBParaSite" id="PSAMB.scaffold18953size863.g37738.t1">
    <property type="protein sequence ID" value="PSAMB.scaffold18953size863.g37738.t1"/>
    <property type="gene ID" value="PSAMB.scaffold18953size863.g37738"/>
</dbReference>
<keyword evidence="8" id="KW-1185">Reference proteome</keyword>
<proteinExistence type="predicted"/>
<keyword evidence="2" id="KW-0813">Transport</keyword>
<feature type="transmembrane region" description="Helical" evidence="6">
    <location>
        <begin position="39"/>
        <end position="68"/>
    </location>
</feature>